<sequence>MLAGPITFFGLGSRLLLLVAVEAAVIDFLRREVCDCALLGALLVGDGAAAGDSSWLLWWLLLEESLSLSEEEPDEEDDEDELEDSEAERAGPLSRKGNTSCFVV</sequence>
<accession>A0A2M4DPP3</accession>
<organism evidence="2">
    <name type="scientific">Anopheles darlingi</name>
    <name type="common">Mosquito</name>
    <dbReference type="NCBI Taxonomy" id="43151"/>
    <lineage>
        <taxon>Eukaryota</taxon>
        <taxon>Metazoa</taxon>
        <taxon>Ecdysozoa</taxon>
        <taxon>Arthropoda</taxon>
        <taxon>Hexapoda</taxon>
        <taxon>Insecta</taxon>
        <taxon>Pterygota</taxon>
        <taxon>Neoptera</taxon>
        <taxon>Endopterygota</taxon>
        <taxon>Diptera</taxon>
        <taxon>Nematocera</taxon>
        <taxon>Culicoidea</taxon>
        <taxon>Culicidae</taxon>
        <taxon>Anophelinae</taxon>
        <taxon>Anopheles</taxon>
    </lineage>
</organism>
<evidence type="ECO:0000256" key="1">
    <source>
        <dbReference type="SAM" id="MobiDB-lite"/>
    </source>
</evidence>
<dbReference type="AlphaFoldDB" id="A0A2M4DPP3"/>
<evidence type="ECO:0000313" key="2">
    <source>
        <dbReference type="EMBL" id="MBW79527.1"/>
    </source>
</evidence>
<proteinExistence type="predicted"/>
<reference evidence="2" key="1">
    <citation type="submission" date="2018-01" db="EMBL/GenBank/DDBJ databases">
        <title>An insight into the sialome of Amazonian anophelines.</title>
        <authorList>
            <person name="Ribeiro J.M."/>
            <person name="Scarpassa V."/>
            <person name="Calvo E."/>
        </authorList>
    </citation>
    <scope>NUCLEOTIDE SEQUENCE</scope>
</reference>
<name>A0A2M4DPP3_ANODA</name>
<protein>
    <submittedName>
        <fullName evidence="2">Putative secreted protein</fullName>
    </submittedName>
</protein>
<dbReference type="EMBL" id="GGFL01015349">
    <property type="protein sequence ID" value="MBW79527.1"/>
    <property type="molecule type" value="Transcribed_RNA"/>
</dbReference>
<feature type="compositionally biased region" description="Acidic residues" evidence="1">
    <location>
        <begin position="69"/>
        <end position="86"/>
    </location>
</feature>
<feature type="region of interest" description="Disordered" evidence="1">
    <location>
        <begin position="69"/>
        <end position="104"/>
    </location>
</feature>